<dbReference type="SUPFAM" id="SSF56300">
    <property type="entry name" value="Metallo-dependent phosphatases"/>
    <property type="match status" value="1"/>
</dbReference>
<dbReference type="GO" id="GO:0009166">
    <property type="term" value="P:nucleotide catabolic process"/>
    <property type="evidence" value="ECO:0007669"/>
    <property type="project" value="InterPro"/>
</dbReference>
<evidence type="ECO:0008006" key="2">
    <source>
        <dbReference type="Google" id="ProtNLM"/>
    </source>
</evidence>
<dbReference type="EMBL" id="DTDJ01000047">
    <property type="protein sequence ID" value="HGL18130.1"/>
    <property type="molecule type" value="Genomic_DNA"/>
</dbReference>
<sequence length="319" mass="36250">MKIVILLSLLISLKPVKIEIIHTSNIVGNFGKSRATWINPDFPPVLGGFESLSELVTRERERCERNGILLILMDSGNFTGGFITGNTLIVDSIVNYMNSLNYDYINIGVRELILFPEKSRNVDYLPQPMSLFDYLSKFKAKFVSSNIIFSDPRYNDIVLPYDIIDYKGIKIGIFGLVSENTPAFIYQDIDISKCDESLRILREYESAKKTVQTLKEKGCDLIIMLSSIGYYRERFLARDVPGIDLILGGFDGFGERQAYVDPVNHTIILRNYDYLSQIGKIVLTIDPKAKTIIDFDYTAITPFEEEFTPLAPVEMEGEE</sequence>
<reference evidence="1" key="1">
    <citation type="journal article" date="2020" name="mSystems">
        <title>Genome- and Community-Level Interaction Insights into Carbon Utilization and Element Cycling Functions of Hydrothermarchaeota in Hydrothermal Sediment.</title>
        <authorList>
            <person name="Zhou Z."/>
            <person name="Liu Y."/>
            <person name="Xu W."/>
            <person name="Pan J."/>
            <person name="Luo Z.H."/>
            <person name="Li M."/>
        </authorList>
    </citation>
    <scope>NUCLEOTIDE SEQUENCE [LARGE SCALE GENOMIC DNA]</scope>
    <source>
        <strain evidence="1">SpSt-69</strain>
    </source>
</reference>
<dbReference type="PANTHER" id="PTHR11575">
    <property type="entry name" value="5'-NUCLEOTIDASE-RELATED"/>
    <property type="match status" value="1"/>
</dbReference>
<dbReference type="PANTHER" id="PTHR11575:SF24">
    <property type="entry name" value="5'-NUCLEOTIDASE"/>
    <property type="match status" value="1"/>
</dbReference>
<comment type="caution">
    <text evidence="1">The sequence shown here is derived from an EMBL/GenBank/DDBJ whole genome shotgun (WGS) entry which is preliminary data.</text>
</comment>
<dbReference type="InterPro" id="IPR006179">
    <property type="entry name" value="5_nucleotidase/apyrase"/>
</dbReference>
<dbReference type="GO" id="GO:0016787">
    <property type="term" value="F:hydrolase activity"/>
    <property type="evidence" value="ECO:0007669"/>
    <property type="project" value="InterPro"/>
</dbReference>
<protein>
    <recommendedName>
        <fullName evidence="2">Bifunctional metallophosphatase/5'-nucleotidase</fullName>
    </recommendedName>
</protein>
<evidence type="ECO:0000313" key="1">
    <source>
        <dbReference type="EMBL" id="HGL18130.1"/>
    </source>
</evidence>
<gene>
    <name evidence="1" type="ORF">ENU66_07375</name>
</gene>
<dbReference type="AlphaFoldDB" id="A0A7V4E4Y2"/>
<organism evidence="1">
    <name type="scientific">candidate division WOR-3 bacterium</name>
    <dbReference type="NCBI Taxonomy" id="2052148"/>
    <lineage>
        <taxon>Bacteria</taxon>
        <taxon>Bacteria division WOR-3</taxon>
    </lineage>
</organism>
<dbReference type="Gene3D" id="3.60.21.10">
    <property type="match status" value="1"/>
</dbReference>
<accession>A0A7V4E4Y2</accession>
<name>A0A7V4E4Y2_UNCW3</name>
<proteinExistence type="predicted"/>
<dbReference type="InterPro" id="IPR029052">
    <property type="entry name" value="Metallo-depent_PP-like"/>
</dbReference>